<dbReference type="Proteomes" id="UP000193920">
    <property type="component" value="Unassembled WGS sequence"/>
</dbReference>
<dbReference type="AlphaFoldDB" id="A0A1Y2ASM9"/>
<proteinExistence type="predicted"/>
<sequence>MQNRKDEILLPPGVKSLNDLSTIKVKYNNVETITKSNNEQIINNGKGNSIGSVTSRIVDNNVNNENNIPGILLNHKESIDKESSLTIENSNNKNNNSNSNSNNSIDDYFEDISIINEERPKNIKPYVRKRNKRDVLKIISKKVVPNEQLLKDPIITTLTTNENNIDLNHLEDDNNDNKKQLFSPQNLRYLNANGTVSNSQEENIRNKIKNIHNSTGKSSIYIYNHKDFPARRIKQSSFLFHRVGAGISDEKAQQSLQTHKRKMEGVQNAIIKKIKESRN</sequence>
<reference evidence="1 2" key="1">
    <citation type="submission" date="2016-08" db="EMBL/GenBank/DDBJ databases">
        <title>A Parts List for Fungal Cellulosomes Revealed by Comparative Genomics.</title>
        <authorList>
            <consortium name="DOE Joint Genome Institute"/>
            <person name="Haitjema C.H."/>
            <person name="Gilmore S.P."/>
            <person name="Henske J.K."/>
            <person name="Solomon K.V."/>
            <person name="De Groot R."/>
            <person name="Kuo A."/>
            <person name="Mondo S.J."/>
            <person name="Salamov A.A."/>
            <person name="Labutti K."/>
            <person name="Zhao Z."/>
            <person name="Chiniquy J."/>
            <person name="Barry K."/>
            <person name="Brewer H.M."/>
            <person name="Purvine S.O."/>
            <person name="Wright A.T."/>
            <person name="Boxma B."/>
            <person name="Van Alen T."/>
            <person name="Hackstein J.H."/>
            <person name="Baker S.E."/>
            <person name="Grigoriev I.V."/>
            <person name="O'Malley M.A."/>
        </authorList>
    </citation>
    <scope>NUCLEOTIDE SEQUENCE [LARGE SCALE GENOMIC DNA]</scope>
    <source>
        <strain evidence="1 2">G1</strain>
    </source>
</reference>
<comment type="caution">
    <text evidence="1">The sequence shown here is derived from an EMBL/GenBank/DDBJ whole genome shotgun (WGS) entry which is preliminary data.</text>
</comment>
<evidence type="ECO:0000313" key="2">
    <source>
        <dbReference type="Proteomes" id="UP000193920"/>
    </source>
</evidence>
<dbReference type="OrthoDB" id="2156412at2759"/>
<protein>
    <submittedName>
        <fullName evidence="1">Uncharacterized protein</fullName>
    </submittedName>
</protein>
<evidence type="ECO:0000313" key="1">
    <source>
        <dbReference type="EMBL" id="ORY25496.1"/>
    </source>
</evidence>
<name>A0A1Y2ASM9_9FUNG</name>
<accession>A0A1Y2ASM9</accession>
<organism evidence="1 2">
    <name type="scientific">Neocallimastix californiae</name>
    <dbReference type="NCBI Taxonomy" id="1754190"/>
    <lineage>
        <taxon>Eukaryota</taxon>
        <taxon>Fungi</taxon>
        <taxon>Fungi incertae sedis</taxon>
        <taxon>Chytridiomycota</taxon>
        <taxon>Chytridiomycota incertae sedis</taxon>
        <taxon>Neocallimastigomycetes</taxon>
        <taxon>Neocallimastigales</taxon>
        <taxon>Neocallimastigaceae</taxon>
        <taxon>Neocallimastix</taxon>
    </lineage>
</organism>
<dbReference type="EMBL" id="MCOG01000211">
    <property type="protein sequence ID" value="ORY25496.1"/>
    <property type="molecule type" value="Genomic_DNA"/>
</dbReference>
<gene>
    <name evidence="1" type="ORF">LY90DRAFT_109523</name>
</gene>
<keyword evidence="2" id="KW-1185">Reference proteome</keyword>